<dbReference type="SUPFAM" id="SSF46785">
    <property type="entry name" value="Winged helix' DNA-binding domain"/>
    <property type="match status" value="1"/>
</dbReference>
<comment type="caution">
    <text evidence="2">The sequence shown here is derived from an EMBL/GenBank/DDBJ whole genome shotgun (WGS) entry which is preliminary data.</text>
</comment>
<dbReference type="Pfam" id="PF12802">
    <property type="entry name" value="MarR_2"/>
    <property type="match status" value="1"/>
</dbReference>
<dbReference type="PRINTS" id="PR00598">
    <property type="entry name" value="HTHMARR"/>
</dbReference>
<dbReference type="InterPro" id="IPR039422">
    <property type="entry name" value="MarR/SlyA-like"/>
</dbReference>
<accession>A0A2W5BFX4</accession>
<evidence type="ECO:0000313" key="3">
    <source>
        <dbReference type="Proteomes" id="UP000248614"/>
    </source>
</evidence>
<evidence type="ECO:0000313" key="2">
    <source>
        <dbReference type="EMBL" id="PZO79998.1"/>
    </source>
</evidence>
<dbReference type="PANTHER" id="PTHR33164">
    <property type="entry name" value="TRANSCRIPTIONAL REGULATOR, MARR FAMILY"/>
    <property type="match status" value="1"/>
</dbReference>
<dbReference type="InterPro" id="IPR000835">
    <property type="entry name" value="HTH_MarR-typ"/>
</dbReference>
<dbReference type="AlphaFoldDB" id="A0A2W5BFX4"/>
<reference evidence="2 3" key="1">
    <citation type="submission" date="2017-08" db="EMBL/GenBank/DDBJ databases">
        <title>Infants hospitalized years apart are colonized by the same room-sourced microbial strains.</title>
        <authorList>
            <person name="Brooks B."/>
            <person name="Olm M.R."/>
            <person name="Firek B.A."/>
            <person name="Baker R."/>
            <person name="Thomas B.C."/>
            <person name="Morowitz M.J."/>
            <person name="Banfield J.F."/>
        </authorList>
    </citation>
    <scope>NUCLEOTIDE SEQUENCE [LARGE SCALE GENOMIC DNA]</scope>
    <source>
        <strain evidence="2">S2_018_000_R3_110</strain>
    </source>
</reference>
<dbReference type="EMBL" id="QFNF01000005">
    <property type="protein sequence ID" value="PZO79998.1"/>
    <property type="molecule type" value="Genomic_DNA"/>
</dbReference>
<dbReference type="GO" id="GO:0006950">
    <property type="term" value="P:response to stress"/>
    <property type="evidence" value="ECO:0007669"/>
    <property type="project" value="TreeGrafter"/>
</dbReference>
<dbReference type="GO" id="GO:0003700">
    <property type="term" value="F:DNA-binding transcription factor activity"/>
    <property type="evidence" value="ECO:0007669"/>
    <property type="project" value="InterPro"/>
</dbReference>
<dbReference type="PROSITE" id="PS50995">
    <property type="entry name" value="HTH_MARR_2"/>
    <property type="match status" value="1"/>
</dbReference>
<gene>
    <name evidence="2" type="ORF">DI632_03560</name>
</gene>
<proteinExistence type="predicted"/>
<dbReference type="Proteomes" id="UP000248614">
    <property type="component" value="Unassembled WGS sequence"/>
</dbReference>
<organism evidence="2 3">
    <name type="scientific">Sphingomonas hengshuiensis</name>
    <dbReference type="NCBI Taxonomy" id="1609977"/>
    <lineage>
        <taxon>Bacteria</taxon>
        <taxon>Pseudomonadati</taxon>
        <taxon>Pseudomonadota</taxon>
        <taxon>Alphaproteobacteria</taxon>
        <taxon>Sphingomonadales</taxon>
        <taxon>Sphingomonadaceae</taxon>
        <taxon>Sphingomonas</taxon>
    </lineage>
</organism>
<name>A0A2W5BFX4_9SPHN</name>
<dbReference type="Gene3D" id="1.10.10.10">
    <property type="entry name" value="Winged helix-like DNA-binding domain superfamily/Winged helix DNA-binding domain"/>
    <property type="match status" value="1"/>
</dbReference>
<evidence type="ECO:0000259" key="1">
    <source>
        <dbReference type="PROSITE" id="PS50995"/>
    </source>
</evidence>
<dbReference type="InterPro" id="IPR036388">
    <property type="entry name" value="WH-like_DNA-bd_sf"/>
</dbReference>
<dbReference type="SMART" id="SM00347">
    <property type="entry name" value="HTH_MARR"/>
    <property type="match status" value="1"/>
</dbReference>
<feature type="domain" description="HTH marR-type" evidence="1">
    <location>
        <begin position="23"/>
        <end position="158"/>
    </location>
</feature>
<protein>
    <submittedName>
        <fullName evidence="2">MarR family transcriptional regulator</fullName>
    </submittedName>
</protein>
<dbReference type="InterPro" id="IPR036390">
    <property type="entry name" value="WH_DNA-bd_sf"/>
</dbReference>
<sequence>MVNMTAPISPAQPIAASALFLREAEVRRGIELLYFGYSHLTRTIDEELAAQNLGRAHHRALYFIARRPDLSVSELLRLLAITKQSLGRVLNDLSARGLVESRAGDRDARQRLLKLTADGQALEARLYEMLNAKLSRAYSGAGQDAVSGFWAVLEGLIPAGDKAAVAALGR</sequence>
<dbReference type="PANTHER" id="PTHR33164:SF44">
    <property type="entry name" value="TRANSCRIPTIONAL REGULATORY PROTEIN"/>
    <property type="match status" value="1"/>
</dbReference>